<sequence>MSSRKFPRWSDVRPFLARPPRVGDRVDRRLARCLTIADLEAKARRRVPPAVWDYVHSGAEAEASLRRNREAFERVEWCPTAFEQVGEPDLSTEVLGRPAAMPVVLAPTGYTRMSHHTGESAVVRAAERAGVPYALSTYATTSIPDVAAAAPGARRWFQLYLMKDRAVSREHLRQARECGYEAVQLTIDTSMTGQKLKDERNGFGVPPRLSTGTLIGMATHPRWVADILTTEPLSFATFPAGSPHARWGVSNRVREQAIRPSDVAWVKAEFGGPVLVKGVVSVRDAVAAADAGADAVVLSNHGGRQLDRTAAPLELLPAVADAVGDRVEVHLDSGVRSGADAAAALALGARAVMIGRPYLYGLMAGGGRGVDRCLEIIRSDLTRTLSLLGARSVSGLTPAHVRLRDAP</sequence>
<keyword evidence="3" id="KW-0288">FMN</keyword>
<dbReference type="InterPro" id="IPR013785">
    <property type="entry name" value="Aldolase_TIM"/>
</dbReference>
<evidence type="ECO:0000256" key="1">
    <source>
        <dbReference type="ARBA" id="ARBA00001917"/>
    </source>
</evidence>
<dbReference type="PANTHER" id="PTHR10578">
    <property type="entry name" value="S -2-HYDROXY-ACID OXIDASE-RELATED"/>
    <property type="match status" value="1"/>
</dbReference>
<dbReference type="InterPro" id="IPR037396">
    <property type="entry name" value="FMN_HAD"/>
</dbReference>
<dbReference type="InterPro" id="IPR012133">
    <property type="entry name" value="Alpha-hydoxy_acid_DH_FMN"/>
</dbReference>
<dbReference type="Pfam" id="PF01070">
    <property type="entry name" value="FMN_dh"/>
    <property type="match status" value="1"/>
</dbReference>
<dbReference type="CDD" id="cd02809">
    <property type="entry name" value="alpha_hydroxyacid_oxid_FMN"/>
    <property type="match status" value="1"/>
</dbReference>
<dbReference type="PANTHER" id="PTHR10578:SF107">
    <property type="entry name" value="2-HYDROXYACID OXIDASE 1"/>
    <property type="match status" value="1"/>
</dbReference>
<reference evidence="8" key="1">
    <citation type="journal article" date="2019" name="Int. J. Syst. Evol. Microbiol.">
        <title>The Global Catalogue of Microorganisms (GCM) 10K type strain sequencing project: providing services to taxonomists for standard genome sequencing and annotation.</title>
        <authorList>
            <consortium name="The Broad Institute Genomics Platform"/>
            <consortium name="The Broad Institute Genome Sequencing Center for Infectious Disease"/>
            <person name="Wu L."/>
            <person name="Ma J."/>
        </authorList>
    </citation>
    <scope>NUCLEOTIDE SEQUENCE [LARGE SCALE GENOMIC DNA]</scope>
    <source>
        <strain evidence="8">XZYJ18</strain>
    </source>
</reference>
<proteinExistence type="inferred from homology"/>
<dbReference type="SUPFAM" id="SSF51395">
    <property type="entry name" value="FMN-linked oxidoreductases"/>
    <property type="match status" value="1"/>
</dbReference>
<name>A0ABV9DUP6_9ACTN</name>
<protein>
    <submittedName>
        <fullName evidence="7">Alpha-hydroxy acid oxidase</fullName>
        <ecNumber evidence="7">1.-.-.-</ecNumber>
    </submittedName>
</protein>
<evidence type="ECO:0000313" key="8">
    <source>
        <dbReference type="Proteomes" id="UP001595923"/>
    </source>
</evidence>
<dbReference type="PROSITE" id="PS00557">
    <property type="entry name" value="FMN_HYDROXY_ACID_DH_1"/>
    <property type="match status" value="1"/>
</dbReference>
<evidence type="ECO:0000259" key="6">
    <source>
        <dbReference type="PROSITE" id="PS51349"/>
    </source>
</evidence>
<evidence type="ECO:0000256" key="5">
    <source>
        <dbReference type="ARBA" id="ARBA00024042"/>
    </source>
</evidence>
<dbReference type="RefSeq" id="WP_378572308.1">
    <property type="nucleotide sequence ID" value="NZ_JBHSFQ010000005.1"/>
</dbReference>
<dbReference type="Proteomes" id="UP001595923">
    <property type="component" value="Unassembled WGS sequence"/>
</dbReference>
<dbReference type="EMBL" id="JBHSFQ010000005">
    <property type="protein sequence ID" value="MFC4561690.1"/>
    <property type="molecule type" value="Genomic_DNA"/>
</dbReference>
<dbReference type="InterPro" id="IPR000262">
    <property type="entry name" value="FMN-dep_DH"/>
</dbReference>
<evidence type="ECO:0000256" key="2">
    <source>
        <dbReference type="ARBA" id="ARBA00022630"/>
    </source>
</evidence>
<dbReference type="EC" id="1.-.-.-" evidence="7"/>
<comment type="cofactor">
    <cofactor evidence="1">
        <name>FMN</name>
        <dbReference type="ChEBI" id="CHEBI:58210"/>
    </cofactor>
</comment>
<comment type="similarity">
    <text evidence="5">Belongs to the FMN-dependent alpha-hydroxy acid dehydrogenase family.</text>
</comment>
<keyword evidence="4 7" id="KW-0560">Oxidoreductase</keyword>
<dbReference type="InterPro" id="IPR008259">
    <property type="entry name" value="FMN_hydac_DH_AS"/>
</dbReference>
<dbReference type="PROSITE" id="PS51349">
    <property type="entry name" value="FMN_HYDROXY_ACID_DH_2"/>
    <property type="match status" value="1"/>
</dbReference>
<evidence type="ECO:0000313" key="7">
    <source>
        <dbReference type="EMBL" id="MFC4561690.1"/>
    </source>
</evidence>
<keyword evidence="2" id="KW-0285">Flavoprotein</keyword>
<comment type="caution">
    <text evidence="7">The sequence shown here is derived from an EMBL/GenBank/DDBJ whole genome shotgun (WGS) entry which is preliminary data.</text>
</comment>
<dbReference type="Gene3D" id="3.20.20.70">
    <property type="entry name" value="Aldolase class I"/>
    <property type="match status" value="1"/>
</dbReference>
<keyword evidence="8" id="KW-1185">Reference proteome</keyword>
<gene>
    <name evidence="7" type="ORF">ACFO4E_07460</name>
</gene>
<accession>A0ABV9DUP6</accession>
<evidence type="ECO:0000256" key="3">
    <source>
        <dbReference type="ARBA" id="ARBA00022643"/>
    </source>
</evidence>
<dbReference type="PIRSF" id="PIRSF000138">
    <property type="entry name" value="Al-hdrx_acd_dh"/>
    <property type="match status" value="1"/>
</dbReference>
<organism evidence="7 8">
    <name type="scientific">Nocardiopsis mangrovi</name>
    <dbReference type="NCBI Taxonomy" id="1179818"/>
    <lineage>
        <taxon>Bacteria</taxon>
        <taxon>Bacillati</taxon>
        <taxon>Actinomycetota</taxon>
        <taxon>Actinomycetes</taxon>
        <taxon>Streptosporangiales</taxon>
        <taxon>Nocardiopsidaceae</taxon>
        <taxon>Nocardiopsis</taxon>
    </lineage>
</organism>
<feature type="domain" description="FMN hydroxy acid dehydrogenase" evidence="6">
    <location>
        <begin position="28"/>
        <end position="406"/>
    </location>
</feature>
<dbReference type="GO" id="GO:0016491">
    <property type="term" value="F:oxidoreductase activity"/>
    <property type="evidence" value="ECO:0007669"/>
    <property type="project" value="UniProtKB-KW"/>
</dbReference>
<evidence type="ECO:0000256" key="4">
    <source>
        <dbReference type="ARBA" id="ARBA00023002"/>
    </source>
</evidence>